<accession>A0A5C6V4C9</accession>
<gene>
    <name evidence="2" type="ORF">FRZ40_36055</name>
    <name evidence="1" type="ORF">V4C56_12655</name>
</gene>
<dbReference type="RefSeq" id="WP_147237374.1">
    <property type="nucleotide sequence ID" value="NZ_JAZHFZ010000006.1"/>
</dbReference>
<evidence type="ECO:0000313" key="4">
    <source>
        <dbReference type="Proteomes" id="UP001481677"/>
    </source>
</evidence>
<dbReference type="Proteomes" id="UP001481677">
    <property type="component" value="Unassembled WGS sequence"/>
</dbReference>
<evidence type="ECO:0000313" key="1">
    <source>
        <dbReference type="EMBL" id="MEM5340471.1"/>
    </source>
</evidence>
<dbReference type="Proteomes" id="UP000321776">
    <property type="component" value="Unassembled WGS sequence"/>
</dbReference>
<reference evidence="2 3" key="1">
    <citation type="journal article" date="2018" name="Int. J. Syst. Evol. Microbiol.">
        <title>Paraburkholderia azotifigens sp. nov., a nitrogen-fixing bacterium isolated from paddy soil.</title>
        <authorList>
            <person name="Choi G.M."/>
            <person name="Im W.T."/>
        </authorList>
    </citation>
    <scope>NUCLEOTIDE SEQUENCE [LARGE SCALE GENOMIC DNA]</scope>
    <source>
        <strain evidence="2 3">NF 2-5-3</strain>
    </source>
</reference>
<name>A0A5C6V4C9_9BURK</name>
<dbReference type="EMBL" id="JAZHGA010000007">
    <property type="protein sequence ID" value="MEM5340471.1"/>
    <property type="molecule type" value="Genomic_DNA"/>
</dbReference>
<proteinExistence type="predicted"/>
<dbReference type="AlphaFoldDB" id="A0A5C6V4C9"/>
<reference evidence="2" key="2">
    <citation type="submission" date="2019-08" db="EMBL/GenBank/DDBJ databases">
        <authorList>
            <person name="Im W.-T."/>
        </authorList>
    </citation>
    <scope>NUCLEOTIDE SEQUENCE</scope>
    <source>
        <strain evidence="2">NF 2-5-3</strain>
    </source>
</reference>
<organism evidence="2 3">
    <name type="scientific">Paraburkholderia azotifigens</name>
    <dbReference type="NCBI Taxonomy" id="2057004"/>
    <lineage>
        <taxon>Bacteria</taxon>
        <taxon>Pseudomonadati</taxon>
        <taxon>Pseudomonadota</taxon>
        <taxon>Betaproteobacteria</taxon>
        <taxon>Burkholderiales</taxon>
        <taxon>Burkholderiaceae</taxon>
        <taxon>Paraburkholderia</taxon>
    </lineage>
</organism>
<sequence length="97" mass="11382">MITTHSQTDRMKPLGTSAPDARIRNWVFCPHIGFEEALDSCQVLPKQHATPDHVRERYRTLFRVFCRFILERQISILELDWIVYADSLGTRLRICPP</sequence>
<keyword evidence="4" id="KW-1185">Reference proteome</keyword>
<protein>
    <submittedName>
        <fullName evidence="2">Uncharacterized protein</fullName>
    </submittedName>
</protein>
<reference evidence="1 4" key="3">
    <citation type="submission" date="2024-01" db="EMBL/GenBank/DDBJ databases">
        <title>The diversity of rhizobia nodulating Mimosa spp. in eleven states of Brazil covering several biomes is determined by host plant, location, and edaphic factors.</title>
        <authorList>
            <person name="Rouws L."/>
            <person name="Barauna A."/>
            <person name="Beukes C."/>
            <person name="De Faria S.M."/>
            <person name="Gross E."/>
            <person name="Dos Reis Junior F.B."/>
            <person name="Simon M."/>
            <person name="Maluk M."/>
            <person name="Odee D.W."/>
            <person name="Kenicer G."/>
            <person name="Young J.P.W."/>
            <person name="Reis V.M."/>
            <person name="Zilli J."/>
            <person name="James E.K."/>
        </authorList>
    </citation>
    <scope>NUCLEOTIDE SEQUENCE [LARGE SCALE GENOMIC DNA]</scope>
    <source>
        <strain evidence="1 4">JPY530</strain>
    </source>
</reference>
<dbReference type="EMBL" id="VOQS01000005">
    <property type="protein sequence ID" value="TXC79754.1"/>
    <property type="molecule type" value="Genomic_DNA"/>
</dbReference>
<comment type="caution">
    <text evidence="2">The sequence shown here is derived from an EMBL/GenBank/DDBJ whole genome shotgun (WGS) entry which is preliminary data.</text>
</comment>
<evidence type="ECO:0000313" key="2">
    <source>
        <dbReference type="EMBL" id="TXC79754.1"/>
    </source>
</evidence>
<evidence type="ECO:0000313" key="3">
    <source>
        <dbReference type="Proteomes" id="UP000321776"/>
    </source>
</evidence>